<sequence>MRMRIRLSPVAQRDILDITDYYTELSRRLGERFTEELTSTLRSLTRQPGMGSQRYAHLLPDRSLRMWQLDHFPYLLFYRARDETFSLLRVLHERRALSADSLSY</sequence>
<evidence type="ECO:0000313" key="3">
    <source>
        <dbReference type="EMBL" id="OWY35814.1"/>
    </source>
</evidence>
<dbReference type="EMBL" id="NJGV01000004">
    <property type="protein sequence ID" value="OWY35814.1"/>
    <property type="molecule type" value="Genomic_DNA"/>
</dbReference>
<dbReference type="InterPro" id="IPR007712">
    <property type="entry name" value="RelE/ParE_toxin"/>
</dbReference>
<comment type="similarity">
    <text evidence="1">Belongs to the RelE toxin family.</text>
</comment>
<dbReference type="Gene3D" id="3.30.2310.20">
    <property type="entry name" value="RelE-like"/>
    <property type="match status" value="1"/>
</dbReference>
<accession>A0A225SXU9</accession>
<organism evidence="3 4">
    <name type="scientific">Herbaspirillum aquaticum</name>
    <dbReference type="NCBI Taxonomy" id="568783"/>
    <lineage>
        <taxon>Bacteria</taxon>
        <taxon>Pseudomonadati</taxon>
        <taxon>Pseudomonadota</taxon>
        <taxon>Betaproteobacteria</taxon>
        <taxon>Burkholderiales</taxon>
        <taxon>Oxalobacteraceae</taxon>
        <taxon>Herbaspirillum</taxon>
    </lineage>
</organism>
<protein>
    <recommendedName>
        <fullName evidence="5">Plasmid stabilization protein</fullName>
    </recommendedName>
</protein>
<evidence type="ECO:0008006" key="5">
    <source>
        <dbReference type="Google" id="ProtNLM"/>
    </source>
</evidence>
<gene>
    <name evidence="3" type="ORF">CEJ45_05260</name>
</gene>
<keyword evidence="2" id="KW-1277">Toxin-antitoxin system</keyword>
<dbReference type="PANTHER" id="PTHR33755">
    <property type="entry name" value="TOXIN PARE1-RELATED"/>
    <property type="match status" value="1"/>
</dbReference>
<dbReference type="PANTHER" id="PTHR33755:SF8">
    <property type="entry name" value="TOXIN PARE2"/>
    <property type="match status" value="1"/>
</dbReference>
<name>A0A225SXU9_9BURK</name>
<dbReference type="InterPro" id="IPR051803">
    <property type="entry name" value="TA_system_RelE-like_toxin"/>
</dbReference>
<dbReference type="Pfam" id="PF05016">
    <property type="entry name" value="ParE_toxin"/>
    <property type="match status" value="1"/>
</dbReference>
<proteinExistence type="inferred from homology"/>
<evidence type="ECO:0000313" key="4">
    <source>
        <dbReference type="Proteomes" id="UP000214747"/>
    </source>
</evidence>
<keyword evidence="4" id="KW-1185">Reference proteome</keyword>
<evidence type="ECO:0000256" key="1">
    <source>
        <dbReference type="ARBA" id="ARBA00006226"/>
    </source>
</evidence>
<dbReference type="InterPro" id="IPR035093">
    <property type="entry name" value="RelE/ParE_toxin_dom_sf"/>
</dbReference>
<comment type="caution">
    <text evidence="3">The sequence shown here is derived from an EMBL/GenBank/DDBJ whole genome shotgun (WGS) entry which is preliminary data.</text>
</comment>
<evidence type="ECO:0000256" key="2">
    <source>
        <dbReference type="ARBA" id="ARBA00022649"/>
    </source>
</evidence>
<reference evidence="3 4" key="1">
    <citation type="journal article" date="2010" name="Int. J. Syst. Evol. Microbiol.">
        <title>Reclassification of Herbaspirillum putei as a later heterotypic synonym of Herbaspirillum huttiense, with the description of H. huttiense subsp. huttiense subsp. nov. and H. huttiense subsp. putei subsp. nov., comb. nov., and description of Herbaspirillum aquaticum sp. nov.</title>
        <authorList>
            <person name="Dobritsa A.P."/>
            <person name="Reddy M.C."/>
            <person name="Samadpour M."/>
        </authorList>
    </citation>
    <scope>NUCLEOTIDE SEQUENCE [LARGE SCALE GENOMIC DNA]</scope>
    <source>
        <strain evidence="3 4">IEH 4430</strain>
    </source>
</reference>
<dbReference type="AlphaFoldDB" id="A0A225SXU9"/>
<dbReference type="Proteomes" id="UP000214747">
    <property type="component" value="Unassembled WGS sequence"/>
</dbReference>